<dbReference type="PROSITE" id="PS50977">
    <property type="entry name" value="HTH_TETR_2"/>
    <property type="match status" value="1"/>
</dbReference>
<feature type="domain" description="HTH tetR-type" evidence="5">
    <location>
        <begin position="1"/>
        <end position="36"/>
    </location>
</feature>
<evidence type="ECO:0000256" key="2">
    <source>
        <dbReference type="ARBA" id="ARBA00023125"/>
    </source>
</evidence>
<accession>A0ABP5EJV6</accession>
<evidence type="ECO:0000313" key="7">
    <source>
        <dbReference type="Proteomes" id="UP001500755"/>
    </source>
</evidence>
<dbReference type="PANTHER" id="PTHR30055">
    <property type="entry name" value="HTH-TYPE TRANSCRIPTIONAL REGULATOR RUTR"/>
    <property type="match status" value="1"/>
</dbReference>
<keyword evidence="2 4" id="KW-0238">DNA-binding</keyword>
<sequence length="168" mass="19434">MKVQERAGVSRGKLLHHFPSKRHLITDAVRRLAEQRLDETTLRSREGVPAPSDVPARLAWALEVLWESFFHPNFWAAMETWIAARTDPALADELVAHEKQVLRRVRENIRGLFGEEIAAHPQYRAMVDVVFTSMRGMAITYMFSRRDPRTEPMRSTWLTSARALLELE</sequence>
<dbReference type="InterPro" id="IPR009057">
    <property type="entry name" value="Homeodomain-like_sf"/>
</dbReference>
<proteinExistence type="predicted"/>
<organism evidence="6 7">
    <name type="scientific">Brevibacterium samyangense</name>
    <dbReference type="NCBI Taxonomy" id="366888"/>
    <lineage>
        <taxon>Bacteria</taxon>
        <taxon>Bacillati</taxon>
        <taxon>Actinomycetota</taxon>
        <taxon>Actinomycetes</taxon>
        <taxon>Micrococcales</taxon>
        <taxon>Brevibacteriaceae</taxon>
        <taxon>Brevibacterium</taxon>
    </lineage>
</organism>
<dbReference type="SUPFAM" id="SSF46689">
    <property type="entry name" value="Homeodomain-like"/>
    <property type="match status" value="1"/>
</dbReference>
<comment type="caution">
    <text evidence="4">Lacks conserved residue(s) required for the propagation of feature annotation.</text>
</comment>
<evidence type="ECO:0000256" key="3">
    <source>
        <dbReference type="ARBA" id="ARBA00023163"/>
    </source>
</evidence>
<gene>
    <name evidence="6" type="ORF">GCM10009755_05300</name>
</gene>
<keyword evidence="7" id="KW-1185">Reference proteome</keyword>
<evidence type="ECO:0000256" key="4">
    <source>
        <dbReference type="PROSITE-ProRule" id="PRU00335"/>
    </source>
</evidence>
<reference evidence="7" key="1">
    <citation type="journal article" date="2019" name="Int. J. Syst. Evol. Microbiol.">
        <title>The Global Catalogue of Microorganisms (GCM) 10K type strain sequencing project: providing services to taxonomists for standard genome sequencing and annotation.</title>
        <authorList>
            <consortium name="The Broad Institute Genomics Platform"/>
            <consortium name="The Broad Institute Genome Sequencing Center for Infectious Disease"/>
            <person name="Wu L."/>
            <person name="Ma J."/>
        </authorList>
    </citation>
    <scope>NUCLEOTIDE SEQUENCE [LARGE SCALE GENOMIC DNA]</scope>
    <source>
        <strain evidence="7">JCM 14546</strain>
    </source>
</reference>
<protein>
    <submittedName>
        <fullName evidence="6">TetR family transcriptional regulator</fullName>
    </submittedName>
</protein>
<comment type="caution">
    <text evidence="6">The sequence shown here is derived from an EMBL/GenBank/DDBJ whole genome shotgun (WGS) entry which is preliminary data.</text>
</comment>
<dbReference type="Proteomes" id="UP001500755">
    <property type="component" value="Unassembled WGS sequence"/>
</dbReference>
<keyword evidence="3" id="KW-0804">Transcription</keyword>
<name>A0ABP5EJV6_9MICO</name>
<dbReference type="InterPro" id="IPR050109">
    <property type="entry name" value="HTH-type_TetR-like_transc_reg"/>
</dbReference>
<evidence type="ECO:0000259" key="5">
    <source>
        <dbReference type="PROSITE" id="PS50977"/>
    </source>
</evidence>
<evidence type="ECO:0000256" key="1">
    <source>
        <dbReference type="ARBA" id="ARBA00023015"/>
    </source>
</evidence>
<dbReference type="Gene3D" id="1.10.357.10">
    <property type="entry name" value="Tetracycline Repressor, domain 2"/>
    <property type="match status" value="1"/>
</dbReference>
<keyword evidence="1" id="KW-0805">Transcription regulation</keyword>
<dbReference type="InterPro" id="IPR001647">
    <property type="entry name" value="HTH_TetR"/>
</dbReference>
<dbReference type="EMBL" id="BAAANO010000005">
    <property type="protein sequence ID" value="GAA2000447.1"/>
    <property type="molecule type" value="Genomic_DNA"/>
</dbReference>
<evidence type="ECO:0000313" key="6">
    <source>
        <dbReference type="EMBL" id="GAA2000447.1"/>
    </source>
</evidence>
<dbReference type="PANTHER" id="PTHR30055:SF234">
    <property type="entry name" value="HTH-TYPE TRANSCRIPTIONAL REGULATOR BETI"/>
    <property type="match status" value="1"/>
</dbReference>